<evidence type="ECO:0000313" key="10">
    <source>
        <dbReference type="Proteomes" id="UP000267187"/>
    </source>
</evidence>
<dbReference type="FunFam" id="2.60.200.30:FF:000009">
    <property type="entry name" value="Poly(P)/ATP NAD kinase"/>
    <property type="match status" value="1"/>
</dbReference>
<keyword evidence="5 8" id="KW-0521">NADP</keyword>
<dbReference type="AlphaFoldDB" id="A0A3M0AC23"/>
<dbReference type="GO" id="GO:0051287">
    <property type="term" value="F:NAD binding"/>
    <property type="evidence" value="ECO:0007669"/>
    <property type="project" value="UniProtKB-ARBA"/>
</dbReference>
<evidence type="ECO:0000256" key="1">
    <source>
        <dbReference type="ARBA" id="ARBA00022679"/>
    </source>
</evidence>
<comment type="caution">
    <text evidence="9">The sequence shown here is derived from an EMBL/GenBank/DDBJ whole genome shotgun (WGS) entry which is preliminary data.</text>
</comment>
<dbReference type="SUPFAM" id="SSF111331">
    <property type="entry name" value="NAD kinase/diacylglycerol kinase-like"/>
    <property type="match status" value="1"/>
</dbReference>
<dbReference type="OrthoDB" id="9774737at2"/>
<comment type="caution">
    <text evidence="8">Lacks conserved residue(s) required for the propagation of feature annotation.</text>
</comment>
<name>A0A3M0AC23_9GAMM</name>
<evidence type="ECO:0000256" key="2">
    <source>
        <dbReference type="ARBA" id="ARBA00022741"/>
    </source>
</evidence>
<keyword evidence="1 8" id="KW-0808">Transferase</keyword>
<keyword evidence="6 8" id="KW-0520">NAD</keyword>
<gene>
    <name evidence="8" type="primary">nadK</name>
    <name evidence="9" type="ORF">DFR27_0927</name>
</gene>
<dbReference type="HAMAP" id="MF_00361">
    <property type="entry name" value="NAD_kinase"/>
    <property type="match status" value="1"/>
</dbReference>
<accession>A0A3M0AC23</accession>
<feature type="active site" description="Proton acceptor" evidence="8">
    <location>
        <position position="71"/>
    </location>
</feature>
<dbReference type="NCBIfam" id="NF002306">
    <property type="entry name" value="PRK01231.1"/>
    <property type="match status" value="1"/>
</dbReference>
<feature type="binding site" evidence="8">
    <location>
        <position position="156"/>
    </location>
    <ligand>
        <name>NAD(+)</name>
        <dbReference type="ChEBI" id="CHEBI:57540"/>
    </ligand>
</feature>
<comment type="cofactor">
    <cofactor evidence="8">
        <name>a divalent metal cation</name>
        <dbReference type="ChEBI" id="CHEBI:60240"/>
    </cofactor>
</comment>
<dbReference type="Gene3D" id="3.40.50.10330">
    <property type="entry name" value="Probable inorganic polyphosphate/atp-NAD kinase, domain 1"/>
    <property type="match status" value="1"/>
</dbReference>
<comment type="function">
    <text evidence="8">Involved in the regulation of the intracellular balance of NAD and NADP, and is a key enzyme in the biosynthesis of NADP. Catalyzes specifically the phosphorylation on 2'-hydroxyl of the adenosine moiety of NAD to yield NADP.</text>
</comment>
<evidence type="ECO:0000313" key="9">
    <source>
        <dbReference type="EMBL" id="RMA81129.1"/>
    </source>
</evidence>
<comment type="catalytic activity">
    <reaction evidence="7 8">
        <text>NAD(+) + ATP = ADP + NADP(+) + H(+)</text>
        <dbReference type="Rhea" id="RHEA:18629"/>
        <dbReference type="ChEBI" id="CHEBI:15378"/>
        <dbReference type="ChEBI" id="CHEBI:30616"/>
        <dbReference type="ChEBI" id="CHEBI:57540"/>
        <dbReference type="ChEBI" id="CHEBI:58349"/>
        <dbReference type="ChEBI" id="CHEBI:456216"/>
        <dbReference type="EC" id="2.7.1.23"/>
    </reaction>
</comment>
<evidence type="ECO:0000256" key="5">
    <source>
        <dbReference type="ARBA" id="ARBA00022857"/>
    </source>
</evidence>
<dbReference type="Pfam" id="PF01513">
    <property type="entry name" value="NAD_kinase"/>
    <property type="match status" value="1"/>
</dbReference>
<dbReference type="GO" id="GO:0006741">
    <property type="term" value="P:NADP+ biosynthetic process"/>
    <property type="evidence" value="ECO:0007669"/>
    <property type="project" value="UniProtKB-UniRule"/>
</dbReference>
<proteinExistence type="inferred from homology"/>
<evidence type="ECO:0000256" key="3">
    <source>
        <dbReference type="ARBA" id="ARBA00022777"/>
    </source>
</evidence>
<dbReference type="GO" id="GO:0005524">
    <property type="term" value="F:ATP binding"/>
    <property type="evidence" value="ECO:0007669"/>
    <property type="project" value="UniProtKB-KW"/>
</dbReference>
<dbReference type="GO" id="GO:0046872">
    <property type="term" value="F:metal ion binding"/>
    <property type="evidence" value="ECO:0007669"/>
    <property type="project" value="UniProtKB-UniRule"/>
</dbReference>
<dbReference type="InterPro" id="IPR017438">
    <property type="entry name" value="ATP-NAD_kinase_N"/>
</dbReference>
<organism evidence="9 10">
    <name type="scientific">Umboniibacter marinipuniceus</name>
    <dbReference type="NCBI Taxonomy" id="569599"/>
    <lineage>
        <taxon>Bacteria</taxon>
        <taxon>Pseudomonadati</taxon>
        <taxon>Pseudomonadota</taxon>
        <taxon>Gammaproteobacteria</taxon>
        <taxon>Cellvibrionales</taxon>
        <taxon>Cellvibrionaceae</taxon>
        <taxon>Umboniibacter</taxon>
    </lineage>
</organism>
<keyword evidence="3 8" id="KW-0418">Kinase</keyword>
<dbReference type="RefSeq" id="WP_121876286.1">
    <property type="nucleotide sequence ID" value="NZ_REFJ01000002.1"/>
</dbReference>
<dbReference type="GO" id="GO:0019674">
    <property type="term" value="P:NAD+ metabolic process"/>
    <property type="evidence" value="ECO:0007669"/>
    <property type="project" value="InterPro"/>
</dbReference>
<comment type="subcellular location">
    <subcellularLocation>
        <location evidence="8">Cytoplasm</location>
    </subcellularLocation>
</comment>
<feature type="binding site" evidence="8">
    <location>
        <begin position="71"/>
        <end position="72"/>
    </location>
    <ligand>
        <name>NAD(+)</name>
        <dbReference type="ChEBI" id="CHEBI:57540"/>
    </ligand>
</feature>
<dbReference type="Gene3D" id="2.60.200.30">
    <property type="entry name" value="Probable inorganic polyphosphate/atp-NAD kinase, domain 2"/>
    <property type="match status" value="1"/>
</dbReference>
<reference evidence="9 10" key="1">
    <citation type="submission" date="2018-10" db="EMBL/GenBank/DDBJ databases">
        <title>Genomic Encyclopedia of Type Strains, Phase IV (KMG-IV): sequencing the most valuable type-strain genomes for metagenomic binning, comparative biology and taxonomic classification.</title>
        <authorList>
            <person name="Goeker M."/>
        </authorList>
    </citation>
    <scope>NUCLEOTIDE SEQUENCE [LARGE SCALE GENOMIC DNA]</scope>
    <source>
        <strain evidence="9 10">DSM 25080</strain>
    </source>
</reference>
<dbReference type="PANTHER" id="PTHR20275">
    <property type="entry name" value="NAD KINASE"/>
    <property type="match status" value="1"/>
</dbReference>
<feature type="binding site" evidence="8">
    <location>
        <position position="175"/>
    </location>
    <ligand>
        <name>NAD(+)</name>
        <dbReference type="ChEBI" id="CHEBI:57540"/>
    </ligand>
</feature>
<evidence type="ECO:0000256" key="8">
    <source>
        <dbReference type="HAMAP-Rule" id="MF_00361"/>
    </source>
</evidence>
<evidence type="ECO:0000256" key="4">
    <source>
        <dbReference type="ARBA" id="ARBA00022840"/>
    </source>
</evidence>
<evidence type="ECO:0000256" key="7">
    <source>
        <dbReference type="ARBA" id="ARBA00047925"/>
    </source>
</evidence>
<dbReference type="InterPro" id="IPR017437">
    <property type="entry name" value="ATP-NAD_kinase_PpnK-typ_C"/>
</dbReference>
<dbReference type="EC" id="2.7.1.23" evidence="8"/>
<sequence>MKIERVGILGHKYNPQVAETMISVVDVLINRGVRVFIDRSNPYAEQLKNVELVGIDDIGQQADLVIVVGGDGTLLGSARKLAAYDVPMLGVNRGKLGFLTDIVPSEVEPSITRILDGNYYEEQRFLLDATLYRNGVEIANSQALNDVVLHPGQSVRMIEFEVFIDGHFVYSQSSDGLILATPTGSTAYSLSAGGPLLHPSLNAFVMVPMFPHGLTNRPIVVPGTSELRIVIAKHNRTYPRVTCDGQSHAATQPGDELIVKQYEKPLTLIHPTNHNFYQICRSKLGWGSRLV</sequence>
<keyword evidence="4 8" id="KW-0067">ATP-binding</keyword>
<dbReference type="Pfam" id="PF20143">
    <property type="entry name" value="NAD_kinase_C"/>
    <property type="match status" value="1"/>
</dbReference>
<feature type="binding site" evidence="8">
    <location>
        <begin position="186"/>
        <end position="191"/>
    </location>
    <ligand>
        <name>NAD(+)</name>
        <dbReference type="ChEBI" id="CHEBI:57540"/>
    </ligand>
</feature>
<comment type="similarity">
    <text evidence="8">Belongs to the NAD kinase family.</text>
</comment>
<dbReference type="InterPro" id="IPR016064">
    <property type="entry name" value="NAD/diacylglycerol_kinase_sf"/>
</dbReference>
<dbReference type="Proteomes" id="UP000267187">
    <property type="component" value="Unassembled WGS sequence"/>
</dbReference>
<dbReference type="GO" id="GO:0005737">
    <property type="term" value="C:cytoplasm"/>
    <property type="evidence" value="ECO:0007669"/>
    <property type="project" value="UniProtKB-SubCell"/>
</dbReference>
<dbReference type="PANTHER" id="PTHR20275:SF0">
    <property type="entry name" value="NAD KINASE"/>
    <property type="match status" value="1"/>
</dbReference>
<feature type="binding site" evidence="8">
    <location>
        <begin position="145"/>
        <end position="146"/>
    </location>
    <ligand>
        <name>NAD(+)</name>
        <dbReference type="ChEBI" id="CHEBI:57540"/>
    </ligand>
</feature>
<protein>
    <recommendedName>
        <fullName evidence="8">NAD kinase</fullName>
        <ecNumber evidence="8">2.7.1.23</ecNumber>
    </recommendedName>
    <alternativeName>
        <fullName evidence="8">ATP-dependent NAD kinase</fullName>
    </alternativeName>
</protein>
<feature type="binding site" evidence="8">
    <location>
        <position position="246"/>
    </location>
    <ligand>
        <name>NAD(+)</name>
        <dbReference type="ChEBI" id="CHEBI:57540"/>
    </ligand>
</feature>
<keyword evidence="8" id="KW-0963">Cytoplasm</keyword>
<dbReference type="EMBL" id="REFJ01000002">
    <property type="protein sequence ID" value="RMA81129.1"/>
    <property type="molecule type" value="Genomic_DNA"/>
</dbReference>
<keyword evidence="2 8" id="KW-0547">Nucleotide-binding</keyword>
<evidence type="ECO:0000256" key="6">
    <source>
        <dbReference type="ARBA" id="ARBA00023027"/>
    </source>
</evidence>
<keyword evidence="10" id="KW-1185">Reference proteome</keyword>
<dbReference type="InterPro" id="IPR002504">
    <property type="entry name" value="NADK"/>
</dbReference>
<dbReference type="GO" id="GO:0003951">
    <property type="term" value="F:NAD+ kinase activity"/>
    <property type="evidence" value="ECO:0007669"/>
    <property type="project" value="UniProtKB-UniRule"/>
</dbReference>